<organism evidence="1 2">
    <name type="scientific">Paenibacillus pseudetheri</name>
    <dbReference type="NCBI Taxonomy" id="2897682"/>
    <lineage>
        <taxon>Bacteria</taxon>
        <taxon>Bacillati</taxon>
        <taxon>Bacillota</taxon>
        <taxon>Bacilli</taxon>
        <taxon>Bacillales</taxon>
        <taxon>Paenibacillaceae</taxon>
        <taxon>Paenibacillus</taxon>
    </lineage>
</organism>
<gene>
    <name evidence="1" type="ORF">PAECIP111894_01665</name>
</gene>
<dbReference type="Proteomes" id="UP000838749">
    <property type="component" value="Unassembled WGS sequence"/>
</dbReference>
<protein>
    <submittedName>
        <fullName evidence="1">Uncharacterized protein</fullName>
    </submittedName>
</protein>
<reference evidence="1" key="1">
    <citation type="submission" date="2021-12" db="EMBL/GenBank/DDBJ databases">
        <authorList>
            <person name="Criscuolo A."/>
        </authorList>
    </citation>
    <scope>NUCLEOTIDE SEQUENCE</scope>
    <source>
        <strain evidence="1">CIP111894</strain>
    </source>
</reference>
<sequence>MEWKAGETLTQLGEGNGKYSCLFEYIVGDSPSEGNFGFYESFGEAAGILSSAIR</sequence>
<name>A0ABN8FBT3_9BACL</name>
<keyword evidence="2" id="KW-1185">Reference proteome</keyword>
<evidence type="ECO:0000313" key="2">
    <source>
        <dbReference type="Proteomes" id="UP000838749"/>
    </source>
</evidence>
<accession>A0ABN8FBT3</accession>
<proteinExistence type="predicted"/>
<dbReference type="RefSeq" id="WP_234532947.1">
    <property type="nucleotide sequence ID" value="NZ_CAKMAB010000007.1"/>
</dbReference>
<comment type="caution">
    <text evidence="1">The sequence shown here is derived from an EMBL/GenBank/DDBJ whole genome shotgun (WGS) entry which is preliminary data.</text>
</comment>
<evidence type="ECO:0000313" key="1">
    <source>
        <dbReference type="EMBL" id="CAH1055513.1"/>
    </source>
</evidence>
<dbReference type="EMBL" id="CAKMAB010000007">
    <property type="protein sequence ID" value="CAH1055513.1"/>
    <property type="molecule type" value="Genomic_DNA"/>
</dbReference>